<gene>
    <name evidence="1" type="ORF">SAY87_018448</name>
</gene>
<comment type="caution">
    <text evidence="1">The sequence shown here is derived from an EMBL/GenBank/DDBJ whole genome shotgun (WGS) entry which is preliminary data.</text>
</comment>
<sequence>MITDFSLLMRDWHVTVASRDVGVLLMTLNQRSKLQNCLYLTVNCLTGMENELGNPCPSSLVGFCCIEIETVAFYLIGLALAFPISPHVPSSPAGFLSRGVESSSIQLVAPHDLFGTAEIFEFLNDDFKLGIP</sequence>
<dbReference type="Proteomes" id="UP001345219">
    <property type="component" value="Chromosome 14"/>
</dbReference>
<proteinExistence type="predicted"/>
<reference evidence="1 2" key="1">
    <citation type="journal article" date="2023" name="Hortic Res">
        <title>Pangenome of water caltrop reveals structural variations and asymmetric subgenome divergence after allopolyploidization.</title>
        <authorList>
            <person name="Zhang X."/>
            <person name="Chen Y."/>
            <person name="Wang L."/>
            <person name="Yuan Y."/>
            <person name="Fang M."/>
            <person name="Shi L."/>
            <person name="Lu R."/>
            <person name="Comes H.P."/>
            <person name="Ma Y."/>
            <person name="Chen Y."/>
            <person name="Huang G."/>
            <person name="Zhou Y."/>
            <person name="Zheng Z."/>
            <person name="Qiu Y."/>
        </authorList>
    </citation>
    <scope>NUCLEOTIDE SEQUENCE [LARGE SCALE GENOMIC DNA]</scope>
    <source>
        <tissue evidence="1">Roots</tissue>
    </source>
</reference>
<evidence type="ECO:0000313" key="2">
    <source>
        <dbReference type="Proteomes" id="UP001345219"/>
    </source>
</evidence>
<dbReference type="AlphaFoldDB" id="A0AAN7QVE0"/>
<keyword evidence="2" id="KW-1185">Reference proteome</keyword>
<protein>
    <submittedName>
        <fullName evidence="1">Uncharacterized protein</fullName>
    </submittedName>
</protein>
<name>A0AAN7QVE0_9MYRT</name>
<evidence type="ECO:0000313" key="1">
    <source>
        <dbReference type="EMBL" id="KAK4778261.1"/>
    </source>
</evidence>
<dbReference type="EMBL" id="JAXIOK010000002">
    <property type="protein sequence ID" value="KAK4778261.1"/>
    <property type="molecule type" value="Genomic_DNA"/>
</dbReference>
<accession>A0AAN7QVE0</accession>
<organism evidence="1 2">
    <name type="scientific">Trapa incisa</name>
    <dbReference type="NCBI Taxonomy" id="236973"/>
    <lineage>
        <taxon>Eukaryota</taxon>
        <taxon>Viridiplantae</taxon>
        <taxon>Streptophyta</taxon>
        <taxon>Embryophyta</taxon>
        <taxon>Tracheophyta</taxon>
        <taxon>Spermatophyta</taxon>
        <taxon>Magnoliopsida</taxon>
        <taxon>eudicotyledons</taxon>
        <taxon>Gunneridae</taxon>
        <taxon>Pentapetalae</taxon>
        <taxon>rosids</taxon>
        <taxon>malvids</taxon>
        <taxon>Myrtales</taxon>
        <taxon>Lythraceae</taxon>
        <taxon>Trapa</taxon>
    </lineage>
</organism>